<evidence type="ECO:0000313" key="2">
    <source>
        <dbReference type="Proteomes" id="UP000824533"/>
    </source>
</evidence>
<gene>
    <name evidence="1" type="ORF">K1T71_000867</name>
</gene>
<comment type="caution">
    <text evidence="1">The sequence shown here is derived from an EMBL/GenBank/DDBJ whole genome shotgun (WGS) entry which is preliminary data.</text>
</comment>
<proteinExistence type="predicted"/>
<evidence type="ECO:0000313" key="1">
    <source>
        <dbReference type="EMBL" id="KAJ0182891.1"/>
    </source>
</evidence>
<keyword evidence="2" id="KW-1185">Reference proteome</keyword>
<protein>
    <submittedName>
        <fullName evidence="1">Uncharacterized protein</fullName>
    </submittedName>
</protein>
<dbReference type="Proteomes" id="UP000824533">
    <property type="component" value="Linkage Group LG02"/>
</dbReference>
<reference evidence="1 2" key="1">
    <citation type="journal article" date="2021" name="Front. Genet.">
        <title>Chromosome-Level Genome Assembly Reveals Significant Gene Expansion in the Toll and IMD Signaling Pathways of Dendrolimus kikuchii.</title>
        <authorList>
            <person name="Zhou J."/>
            <person name="Wu P."/>
            <person name="Xiong Z."/>
            <person name="Liu N."/>
            <person name="Zhao N."/>
            <person name="Ji M."/>
            <person name="Qiu Y."/>
            <person name="Yang B."/>
        </authorList>
    </citation>
    <scope>NUCLEOTIDE SEQUENCE [LARGE SCALE GENOMIC DNA]</scope>
    <source>
        <strain evidence="1">Ann1</strain>
    </source>
</reference>
<name>A0ACC1DG78_9NEOP</name>
<organism evidence="1 2">
    <name type="scientific">Dendrolimus kikuchii</name>
    <dbReference type="NCBI Taxonomy" id="765133"/>
    <lineage>
        <taxon>Eukaryota</taxon>
        <taxon>Metazoa</taxon>
        <taxon>Ecdysozoa</taxon>
        <taxon>Arthropoda</taxon>
        <taxon>Hexapoda</taxon>
        <taxon>Insecta</taxon>
        <taxon>Pterygota</taxon>
        <taxon>Neoptera</taxon>
        <taxon>Endopterygota</taxon>
        <taxon>Lepidoptera</taxon>
        <taxon>Glossata</taxon>
        <taxon>Ditrysia</taxon>
        <taxon>Bombycoidea</taxon>
        <taxon>Lasiocampidae</taxon>
        <taxon>Dendrolimus</taxon>
    </lineage>
</organism>
<sequence length="530" mass="60630">MNPAQAFINEVEKLQQPMNAVIGKGDSPVQNWYKGSVVFITGGNGFLGKLLVEKLLRACNMKKIYILLRGKKNKTMMERLEIMLQDPIFDHLKEKKSKELLKIVPVAGDVADLRLGLADSDWKTLVEEVDIIFHMAATTRFDEPLRVATNVNIRGTREALALARACKKLRLFNHVSTAYTYTTKENVHGDVLEEFYKPPVAPRALIEMVETMTDDRLNAINEKLIEGWPNNYAFTKAVAEDLIKETGGDLPICVMRPSIVQGSYYEPAPGWADNSVLFGASGLIYGGGQGVLHVLYFNKKTRLSFVPGDYVTNATIAAGWHYASRRREDQKDIKIYTISSTKCNFNISILSKAMKDPKSKRLASPLALWYCFVFECYNRLPFFILTWLLHFIPAYLLDGIFFAFRINMPSGIKFVAIYRKIYKMNLSFAYFLSNDWTLRDDNTEELYSAMSPEDKAIFNFDVTDINWHQYVLTIGLGLRKYVAKDGLKDAEYAVKKQNYLMIANFIFFALYFYAIYKVLYLAYTVVSYLY</sequence>
<accession>A0ACC1DG78</accession>
<dbReference type="EMBL" id="CM034388">
    <property type="protein sequence ID" value="KAJ0182891.1"/>
    <property type="molecule type" value="Genomic_DNA"/>
</dbReference>